<reference evidence="2 3" key="1">
    <citation type="journal article" date="2015" name="Nature">
        <title>rRNA introns, odd ribosomes, and small enigmatic genomes across a large radiation of phyla.</title>
        <authorList>
            <person name="Brown C.T."/>
            <person name="Hug L.A."/>
            <person name="Thomas B.C."/>
            <person name="Sharon I."/>
            <person name="Castelle C.J."/>
            <person name="Singh A."/>
            <person name="Wilkins M.J."/>
            <person name="Williams K.H."/>
            <person name="Banfield J.F."/>
        </authorList>
    </citation>
    <scope>NUCLEOTIDE SEQUENCE [LARGE SCALE GENOMIC DNA]</scope>
</reference>
<organism evidence="2 3">
    <name type="scientific">Candidatus Shapirobacteria bacterium GW2011_GWE1_38_10</name>
    <dbReference type="NCBI Taxonomy" id="1618488"/>
    <lineage>
        <taxon>Bacteria</taxon>
        <taxon>Candidatus Shapironibacteriota</taxon>
    </lineage>
</organism>
<name>A0A0G0I0E5_9BACT</name>
<feature type="domain" description="Alginate lyase 2" evidence="1">
    <location>
        <begin position="53"/>
        <end position="268"/>
    </location>
</feature>
<dbReference type="Gene3D" id="2.60.120.200">
    <property type="match status" value="1"/>
</dbReference>
<dbReference type="InterPro" id="IPR013320">
    <property type="entry name" value="ConA-like_dom_sf"/>
</dbReference>
<dbReference type="SUPFAM" id="SSF49899">
    <property type="entry name" value="Concanavalin A-like lectins/glucanases"/>
    <property type="match status" value="1"/>
</dbReference>
<dbReference type="Pfam" id="PF08787">
    <property type="entry name" value="Alginate_lyase2"/>
    <property type="match status" value="1"/>
</dbReference>
<evidence type="ECO:0000259" key="1">
    <source>
        <dbReference type="Pfam" id="PF08787"/>
    </source>
</evidence>
<dbReference type="GO" id="GO:0016829">
    <property type="term" value="F:lyase activity"/>
    <property type="evidence" value="ECO:0007669"/>
    <property type="project" value="UniProtKB-KW"/>
</dbReference>
<dbReference type="Proteomes" id="UP000034231">
    <property type="component" value="Unassembled WGS sequence"/>
</dbReference>
<proteinExistence type="predicted"/>
<dbReference type="PATRIC" id="fig|1618488.3.peg.933"/>
<accession>A0A0G0I0E5</accession>
<gene>
    <name evidence="2" type="ORF">US68_C0024G0003</name>
</gene>
<dbReference type="EMBL" id="LBTX01000024">
    <property type="protein sequence ID" value="KKQ48798.1"/>
    <property type="molecule type" value="Genomic_DNA"/>
</dbReference>
<sequence length="269" mass="30130">MLFVLAGLFLLLAITVAITSKKQSGIQVEPTIFESPININRSMTPSTQPPKALDLTSWKLTLPTGSSGDPIEIMQPKLDGFELNPWFIALPEARAIRFRAAVNGVTTGGSDYPRTELREMTDSETKASWSSENGKHSLYIEQAITAVPSTKRDVVAGQIHDDERDVIVIRLDYPVLHVRINGTNVQTLDPNYTLGKRFNIRFEVNDNQTKVYYNNSTEPVYTLSKNYSGAYFKAGVYTQSNCDKEKVQSLCTNNNYGEVVIYRIEVSHQ</sequence>
<keyword evidence="2" id="KW-0456">Lyase</keyword>
<dbReference type="InterPro" id="IPR014895">
    <property type="entry name" value="Alginate_lyase_2"/>
</dbReference>
<evidence type="ECO:0000313" key="3">
    <source>
        <dbReference type="Proteomes" id="UP000034231"/>
    </source>
</evidence>
<dbReference type="AlphaFoldDB" id="A0A0G0I0E5"/>
<comment type="caution">
    <text evidence="2">The sequence shown here is derived from an EMBL/GenBank/DDBJ whole genome shotgun (WGS) entry which is preliminary data.</text>
</comment>
<protein>
    <submittedName>
        <fullName evidence="2">Alginate lyase 2</fullName>
    </submittedName>
</protein>
<evidence type="ECO:0000313" key="2">
    <source>
        <dbReference type="EMBL" id="KKQ48798.1"/>
    </source>
</evidence>